<sequence>MQSFFCDSHRLLFRLRGAYIDFLLHLRWVCRELVQYDRQVHIVEDEGSRFHLRI</sequence>
<proteinExistence type="predicted"/>
<protein>
    <submittedName>
        <fullName evidence="1">Uncharacterized protein</fullName>
    </submittedName>
</protein>
<evidence type="ECO:0000313" key="1">
    <source>
        <dbReference type="EMBL" id="CDW18586.1"/>
    </source>
</evidence>
<organism evidence="1">
    <name type="scientific">Lepeophtheirus salmonis</name>
    <name type="common">Salmon louse</name>
    <name type="synonym">Caligus salmonis</name>
    <dbReference type="NCBI Taxonomy" id="72036"/>
    <lineage>
        <taxon>Eukaryota</taxon>
        <taxon>Metazoa</taxon>
        <taxon>Ecdysozoa</taxon>
        <taxon>Arthropoda</taxon>
        <taxon>Crustacea</taxon>
        <taxon>Multicrustacea</taxon>
        <taxon>Hexanauplia</taxon>
        <taxon>Copepoda</taxon>
        <taxon>Siphonostomatoida</taxon>
        <taxon>Caligidae</taxon>
        <taxon>Lepeophtheirus</taxon>
    </lineage>
</organism>
<accession>A0A0K2SZD3</accession>
<name>A0A0K2SZD3_LEPSM</name>
<dbReference type="AlphaFoldDB" id="A0A0K2SZD3"/>
<dbReference type="EMBL" id="HACA01001225">
    <property type="protein sequence ID" value="CDW18586.1"/>
    <property type="molecule type" value="Transcribed_RNA"/>
</dbReference>
<reference evidence="1" key="1">
    <citation type="submission" date="2014-05" db="EMBL/GenBank/DDBJ databases">
        <authorList>
            <person name="Chronopoulou M."/>
        </authorList>
    </citation>
    <scope>NUCLEOTIDE SEQUENCE</scope>
    <source>
        <tissue evidence="1">Whole organism</tissue>
    </source>
</reference>